<organism evidence="3">
    <name type="scientific">Pinctada fucata</name>
    <name type="common">Akoya pearl oyster</name>
    <name type="synonym">Pinctada imbricata fucata</name>
    <dbReference type="NCBI Taxonomy" id="50426"/>
    <lineage>
        <taxon>Eukaryota</taxon>
        <taxon>Metazoa</taxon>
        <taxon>Spiralia</taxon>
        <taxon>Lophotrochozoa</taxon>
        <taxon>Mollusca</taxon>
        <taxon>Bivalvia</taxon>
        <taxon>Autobranchia</taxon>
        <taxon>Pteriomorphia</taxon>
        <taxon>Pterioida</taxon>
        <taxon>Pterioidea</taxon>
        <taxon>Pteriidae</taxon>
        <taxon>Pinctada</taxon>
    </lineage>
</organism>
<proteinExistence type="evidence at transcript level"/>
<evidence type="ECO:0000256" key="1">
    <source>
        <dbReference type="SAM" id="Phobius"/>
    </source>
</evidence>
<dbReference type="InterPro" id="IPR002557">
    <property type="entry name" value="Chitin-bd_dom"/>
</dbReference>
<accession>A0A8U0C0K3</accession>
<evidence type="ECO:0000259" key="2">
    <source>
        <dbReference type="PROSITE" id="PS50940"/>
    </source>
</evidence>
<feature type="transmembrane region" description="Helical" evidence="1">
    <location>
        <begin position="21"/>
        <end position="39"/>
    </location>
</feature>
<dbReference type="PROSITE" id="PS50940">
    <property type="entry name" value="CHIT_BIND_II"/>
    <property type="match status" value="1"/>
</dbReference>
<keyword evidence="1" id="KW-0812">Transmembrane</keyword>
<dbReference type="SUPFAM" id="SSF57625">
    <property type="entry name" value="Invertebrate chitin-binding proteins"/>
    <property type="match status" value="1"/>
</dbReference>
<dbReference type="GO" id="GO:0008061">
    <property type="term" value="F:chitin binding"/>
    <property type="evidence" value="ECO:0007669"/>
    <property type="project" value="InterPro"/>
</dbReference>
<keyword evidence="1" id="KW-1133">Transmembrane helix</keyword>
<keyword evidence="1" id="KW-0472">Membrane</keyword>
<dbReference type="EMBL" id="OM863556">
    <property type="protein sequence ID" value="UPP37723.1"/>
    <property type="molecule type" value="mRNA"/>
</dbReference>
<evidence type="ECO:0000313" key="3">
    <source>
        <dbReference type="EMBL" id="UPP37723.1"/>
    </source>
</evidence>
<dbReference type="GO" id="GO:0005576">
    <property type="term" value="C:extracellular region"/>
    <property type="evidence" value="ECO:0007669"/>
    <property type="project" value="InterPro"/>
</dbReference>
<protein>
    <submittedName>
        <fullName evidence="3">Chitin binding protein</fullName>
    </submittedName>
</protein>
<dbReference type="Gene3D" id="2.170.300.10">
    <property type="entry name" value="Tie2 ligand-binding domain superfamily"/>
    <property type="match status" value="1"/>
</dbReference>
<dbReference type="SMART" id="SM00494">
    <property type="entry name" value="ChtBD2"/>
    <property type="match status" value="2"/>
</dbReference>
<dbReference type="AlphaFoldDB" id="A0A8U0C0K3"/>
<reference evidence="3" key="1">
    <citation type="submission" date="2022-02" db="EMBL/GenBank/DDBJ databases">
        <authorList>
            <person name="Xinwei X."/>
        </authorList>
    </citation>
    <scope>NUCLEOTIDE SEQUENCE</scope>
    <source>
        <tissue evidence="3">Mantal</tissue>
    </source>
</reference>
<name>A0A8U0C0K3_PINFU</name>
<dbReference type="InterPro" id="IPR036508">
    <property type="entry name" value="Chitin-bd_dom_sf"/>
</dbReference>
<feature type="domain" description="Chitin-binding type-2" evidence="2">
    <location>
        <begin position="68"/>
        <end position="135"/>
    </location>
</feature>
<sequence length="530" mass="59408">MEKVNSTINCKSSKISKMSQEIHFVILIISCLTYHAVAMTTTLPPDYRSPEEIQNIRREQMRLGMVCQQTCSPEDYFGTCHAEYPKSCTKYINCQIEKRGNEYTWIGTAMFCSHGTFFSRDQRTCLIPELANCLLDQCVLRNEIESYPSSTSCKTYWQCVGQPGSRISTPRCCGANESYSEELQKCVKDLLCQDECTLKDLDSNRCAGKYWGPKCQNECSQNCVKGECDDINGQCPCKDGWIGDKCNTKCFFKRIDKDTYDYLGHAIPCPPGTVFSQDDCMCITEVRPVTNTEQRPKVCKVEVYTNFTGMQYGAIKNYQSNIYISNEQIEGPTRVVDGIGQYGSFDGKAYARINYFSGNTKVGKTYATRIVFRPGNGQPTEKQILMSNCATQSGTANRRAPLEIALSPNSAEVIISVYTKADKYSKQYAEESLRVKYEPNVWNILDFLLINNKLHAKIMNFVNKKEILVDDQTLGFKGIVETGRGIHIGKCVNGNGFVGEMAEVTISLCDPGLRFASAAAGARRGRNIPT</sequence>